<reference evidence="1" key="1">
    <citation type="submission" date="2023-03" db="EMBL/GenBank/DDBJ databases">
        <title>Massive genome expansion in bonnet fungi (Mycena s.s.) driven by repeated elements and novel gene families across ecological guilds.</title>
        <authorList>
            <consortium name="Lawrence Berkeley National Laboratory"/>
            <person name="Harder C.B."/>
            <person name="Miyauchi S."/>
            <person name="Viragh M."/>
            <person name="Kuo A."/>
            <person name="Thoen E."/>
            <person name="Andreopoulos B."/>
            <person name="Lu D."/>
            <person name="Skrede I."/>
            <person name="Drula E."/>
            <person name="Henrissat B."/>
            <person name="Morin E."/>
            <person name="Kohler A."/>
            <person name="Barry K."/>
            <person name="LaButti K."/>
            <person name="Morin E."/>
            <person name="Salamov A."/>
            <person name="Lipzen A."/>
            <person name="Mereny Z."/>
            <person name="Hegedus B."/>
            <person name="Baldrian P."/>
            <person name="Stursova M."/>
            <person name="Weitz H."/>
            <person name="Taylor A."/>
            <person name="Grigoriev I.V."/>
            <person name="Nagy L.G."/>
            <person name="Martin F."/>
            <person name="Kauserud H."/>
        </authorList>
    </citation>
    <scope>NUCLEOTIDE SEQUENCE</scope>
    <source>
        <strain evidence="1">CBHHK067</strain>
    </source>
</reference>
<sequence length="206" mass="23173">MLLVSRELVFYDARVNLEPKDLDLGWERNEAAVDPVKDFLNRSGSDGTRHINVIELQWIWAFHLLSETHLRPSAFSAPICVPTFNTWRFLNFVFAIGNSLQRDIVKCLFIAAGRALGPPTALDPIAFRLWVLFPNINGQLPQIGMQQAASLNSSSQVFQMQDIRSFGSKTNGSFGKFRFKFSPALVIGEPDEHRIRTAVAPACRIL</sequence>
<name>A0AAD7G5M3_MYCRO</name>
<evidence type="ECO:0000313" key="1">
    <source>
        <dbReference type="EMBL" id="KAJ7669787.1"/>
    </source>
</evidence>
<dbReference type="AlphaFoldDB" id="A0AAD7G5M3"/>
<keyword evidence="2" id="KW-1185">Reference proteome</keyword>
<dbReference type="EMBL" id="JARKIE010000184">
    <property type="protein sequence ID" value="KAJ7669787.1"/>
    <property type="molecule type" value="Genomic_DNA"/>
</dbReference>
<organism evidence="1 2">
    <name type="scientific">Mycena rosella</name>
    <name type="common">Pink bonnet</name>
    <name type="synonym">Agaricus rosellus</name>
    <dbReference type="NCBI Taxonomy" id="1033263"/>
    <lineage>
        <taxon>Eukaryota</taxon>
        <taxon>Fungi</taxon>
        <taxon>Dikarya</taxon>
        <taxon>Basidiomycota</taxon>
        <taxon>Agaricomycotina</taxon>
        <taxon>Agaricomycetes</taxon>
        <taxon>Agaricomycetidae</taxon>
        <taxon>Agaricales</taxon>
        <taxon>Marasmiineae</taxon>
        <taxon>Mycenaceae</taxon>
        <taxon>Mycena</taxon>
    </lineage>
</organism>
<protein>
    <submittedName>
        <fullName evidence="1">Uncharacterized protein</fullName>
    </submittedName>
</protein>
<proteinExistence type="predicted"/>
<comment type="caution">
    <text evidence="1">The sequence shown here is derived from an EMBL/GenBank/DDBJ whole genome shotgun (WGS) entry which is preliminary data.</text>
</comment>
<dbReference type="Proteomes" id="UP001221757">
    <property type="component" value="Unassembled WGS sequence"/>
</dbReference>
<gene>
    <name evidence="1" type="ORF">B0H17DRAFT_1183820</name>
</gene>
<evidence type="ECO:0000313" key="2">
    <source>
        <dbReference type="Proteomes" id="UP001221757"/>
    </source>
</evidence>
<accession>A0AAD7G5M3</accession>